<keyword evidence="3" id="KW-1185">Reference proteome</keyword>
<sequence length="84" mass="9480">MQVVSFTVFCFLRNRCYTESMNNQNNSQTPGYAYVFAIGAIILAVILLPIIWKIFKGVVKICLILAVVFCACYGAYVLFSGKRR</sequence>
<keyword evidence="1" id="KW-1133">Transmembrane helix</keyword>
<evidence type="ECO:0000313" key="2">
    <source>
        <dbReference type="EMBL" id="AMK53715.1"/>
    </source>
</evidence>
<dbReference type="Proteomes" id="UP000069771">
    <property type="component" value="Chromosome"/>
</dbReference>
<gene>
    <name evidence="2" type="ORF">AALO17_05810</name>
</gene>
<accession>A0A140DST8</accession>
<feature type="transmembrane region" description="Helical" evidence="1">
    <location>
        <begin position="58"/>
        <end position="79"/>
    </location>
</feature>
<feature type="transmembrane region" description="Helical" evidence="1">
    <location>
        <begin position="31"/>
        <end position="52"/>
    </location>
</feature>
<reference evidence="2 3" key="1">
    <citation type="journal article" date="2016" name="Gut Pathog.">
        <title>Whole genome sequencing of "Faecalibaculum rodentium" ALO17, isolated from C57BL/6J laboratory mouse feces.</title>
        <authorList>
            <person name="Lim S."/>
            <person name="Chang D.H."/>
            <person name="Ahn S."/>
            <person name="Kim B.C."/>
        </authorList>
    </citation>
    <scope>NUCLEOTIDE SEQUENCE [LARGE SCALE GENOMIC DNA]</scope>
    <source>
        <strain evidence="2 3">Alo17</strain>
    </source>
</reference>
<keyword evidence="1" id="KW-0472">Membrane</keyword>
<dbReference type="AlphaFoldDB" id="A0A140DST8"/>
<name>A0A140DST8_9FIRM</name>
<protein>
    <submittedName>
        <fullName evidence="2">Uncharacterized protein</fullName>
    </submittedName>
</protein>
<dbReference type="KEGG" id="fro:AALO17_05810"/>
<evidence type="ECO:0000313" key="3">
    <source>
        <dbReference type="Proteomes" id="UP000069771"/>
    </source>
</evidence>
<keyword evidence="1" id="KW-0812">Transmembrane</keyword>
<organism evidence="2 3">
    <name type="scientific">Faecalibaculum rodentium</name>
    <dbReference type="NCBI Taxonomy" id="1702221"/>
    <lineage>
        <taxon>Bacteria</taxon>
        <taxon>Bacillati</taxon>
        <taxon>Bacillota</taxon>
        <taxon>Erysipelotrichia</taxon>
        <taxon>Erysipelotrichales</taxon>
        <taxon>Erysipelotrichaceae</taxon>
        <taxon>Faecalibaculum</taxon>
    </lineage>
</organism>
<evidence type="ECO:0000256" key="1">
    <source>
        <dbReference type="SAM" id="Phobius"/>
    </source>
</evidence>
<proteinExistence type="predicted"/>
<dbReference type="EMBL" id="CP011391">
    <property type="protein sequence ID" value="AMK53715.1"/>
    <property type="molecule type" value="Genomic_DNA"/>
</dbReference>